<organism evidence="1 2">
    <name type="scientific">Halogeometricum borinquense</name>
    <dbReference type="NCBI Taxonomy" id="60847"/>
    <lineage>
        <taxon>Archaea</taxon>
        <taxon>Methanobacteriati</taxon>
        <taxon>Methanobacteriota</taxon>
        <taxon>Stenosarchaea group</taxon>
        <taxon>Halobacteria</taxon>
        <taxon>Halobacteriales</taxon>
        <taxon>Haloferacaceae</taxon>
        <taxon>Halogeometricum</taxon>
    </lineage>
</organism>
<dbReference type="EMBL" id="RZHH01000003">
    <property type="protein sequence ID" value="RYJ08609.1"/>
    <property type="molecule type" value="Genomic_DNA"/>
</dbReference>
<evidence type="ECO:0000313" key="2">
    <source>
        <dbReference type="Proteomes" id="UP000294028"/>
    </source>
</evidence>
<evidence type="ECO:0000313" key="1">
    <source>
        <dbReference type="EMBL" id="RYJ08609.1"/>
    </source>
</evidence>
<comment type="caution">
    <text evidence="1">The sequence shown here is derived from an EMBL/GenBank/DDBJ whole genome shotgun (WGS) entry which is preliminary data.</text>
</comment>
<protein>
    <recommendedName>
        <fullName evidence="3">DUF4268 domain-containing protein</fullName>
    </recommendedName>
</protein>
<dbReference type="RefSeq" id="WP_129786533.1">
    <property type="nucleotide sequence ID" value="NZ_RZHH01000003.1"/>
</dbReference>
<reference evidence="1 2" key="1">
    <citation type="submission" date="2018-12" db="EMBL/GenBank/DDBJ databases">
        <title>Genome analysis provides insights into bioremediation potentialities of Halogeometricum borinquense strain N11.</title>
        <authorList>
            <person name="Najjari A."/>
            <person name="Youssef N."/>
            <person name="Fhoula I."/>
            <person name="Ben Dhia O."/>
            <person name="Mahjoubi M."/>
            <person name="Ouzari H.I."/>
            <person name="Cherif A."/>
        </authorList>
    </citation>
    <scope>NUCLEOTIDE SEQUENCE [LARGE SCALE GENOMIC DNA]</scope>
    <source>
        <strain evidence="1 2">N11</strain>
    </source>
</reference>
<name>A0A482T9I0_9EURY</name>
<accession>A0A482T9I0</accession>
<dbReference type="Proteomes" id="UP000294028">
    <property type="component" value="Unassembled WGS sequence"/>
</dbReference>
<gene>
    <name evidence="1" type="ORF">ELS19_19145</name>
</gene>
<sequence>MPIRREEEGRKHRDSADGEVVNIGTKDDIDQFVREVFQHEWSDYLDTYPPETGDRTWEWSDSGKPWGRLQPHVWRSGREYGLDLHFEHHPTAEQYTTGTLQFELHLEDCETGSADFSAETLHQQFRNRFERRAKRVKPALSERTEWSQFRITGSLDEHVLCRAVYPFTSLNERAYYETLRTAVEDHERITSFATDMLSELTQSMPPARERSR</sequence>
<proteinExistence type="predicted"/>
<evidence type="ECO:0008006" key="3">
    <source>
        <dbReference type="Google" id="ProtNLM"/>
    </source>
</evidence>
<dbReference type="AlphaFoldDB" id="A0A482T9I0"/>